<name>K1XNX6_MARBU</name>
<dbReference type="Proteomes" id="UP000006753">
    <property type="component" value="Unassembled WGS sequence"/>
</dbReference>
<feature type="domain" description="NTF2" evidence="1">
    <location>
        <begin position="16"/>
        <end position="164"/>
    </location>
</feature>
<evidence type="ECO:0000259" key="1">
    <source>
        <dbReference type="PROSITE" id="PS50177"/>
    </source>
</evidence>
<protein>
    <submittedName>
        <fullName evidence="2">Nuclear transport factor 2 domain containing protein</fullName>
    </submittedName>
</protein>
<organism evidence="2 3">
    <name type="scientific">Marssonina brunnea f. sp. multigermtubi (strain MB_m1)</name>
    <name type="common">Marssonina leaf spot fungus</name>
    <dbReference type="NCBI Taxonomy" id="1072389"/>
    <lineage>
        <taxon>Eukaryota</taxon>
        <taxon>Fungi</taxon>
        <taxon>Dikarya</taxon>
        <taxon>Ascomycota</taxon>
        <taxon>Pezizomycotina</taxon>
        <taxon>Leotiomycetes</taxon>
        <taxon>Helotiales</taxon>
        <taxon>Drepanopezizaceae</taxon>
        <taxon>Drepanopeziza</taxon>
    </lineage>
</organism>
<proteinExistence type="predicted"/>
<dbReference type="PROSITE" id="PS50177">
    <property type="entry name" value="NTF2_DOMAIN"/>
    <property type="match status" value="1"/>
</dbReference>
<dbReference type="SUPFAM" id="SSF54427">
    <property type="entry name" value="NTF2-like"/>
    <property type="match status" value="1"/>
</dbReference>
<dbReference type="InterPro" id="IPR032710">
    <property type="entry name" value="NTF2-like_dom_sf"/>
</dbReference>
<dbReference type="InterPro" id="IPR045875">
    <property type="entry name" value="NTF2"/>
</dbReference>
<reference evidence="2 3" key="1">
    <citation type="journal article" date="2012" name="BMC Genomics">
        <title>Sequencing the genome of Marssonina brunnea reveals fungus-poplar co-evolution.</title>
        <authorList>
            <person name="Zhu S."/>
            <person name="Cao Y.-Z."/>
            <person name="Jiang C."/>
            <person name="Tan B.-Y."/>
            <person name="Wang Z."/>
            <person name="Feng S."/>
            <person name="Zhang L."/>
            <person name="Su X.-H."/>
            <person name="Brejova B."/>
            <person name="Vinar T."/>
            <person name="Xu M."/>
            <person name="Wang M.-X."/>
            <person name="Zhang S.-G."/>
            <person name="Huang M.-R."/>
            <person name="Wu R."/>
            <person name="Zhou Y."/>
        </authorList>
    </citation>
    <scope>NUCLEOTIDE SEQUENCE [LARGE SCALE GENOMIC DNA]</scope>
    <source>
        <strain evidence="2 3">MB_m1</strain>
    </source>
</reference>
<dbReference type="OMA" id="VPNWDAM"/>
<sequence>MAEPTEDVLVKVATNAAEDFVKSFYSTLSNETGKLAGFYIKPSPSHPLKPKITINGNLVKDPETFEATLNKQKERPSYDYNSFDAHPLNHNFNVGADDTAPDKDGKKMSIAVMCSGNVKYTLEGGIETHSFSESFVLVPNWDTHKPNAARGLKNWLIASQNFRHIS</sequence>
<dbReference type="EMBL" id="JH921447">
    <property type="protein sequence ID" value="EKD14144.1"/>
    <property type="molecule type" value="Genomic_DNA"/>
</dbReference>
<dbReference type="Gene3D" id="3.10.450.50">
    <property type="match status" value="1"/>
</dbReference>
<dbReference type="eggNOG" id="ENOG502ST13">
    <property type="taxonomic scope" value="Eukaryota"/>
</dbReference>
<gene>
    <name evidence="2" type="ORF">MBM_07821</name>
</gene>
<accession>K1XNX6</accession>
<dbReference type="OrthoDB" id="25408at2759"/>
<dbReference type="AlphaFoldDB" id="K1XNX6"/>
<evidence type="ECO:0000313" key="3">
    <source>
        <dbReference type="Proteomes" id="UP000006753"/>
    </source>
</evidence>
<dbReference type="InterPro" id="IPR018222">
    <property type="entry name" value="Nuclear_transport_factor_2_euk"/>
</dbReference>
<dbReference type="KEGG" id="mbe:MBM_07821"/>
<dbReference type="GeneID" id="18763756"/>
<dbReference type="GO" id="GO:0006913">
    <property type="term" value="P:nucleocytoplasmic transport"/>
    <property type="evidence" value="ECO:0007669"/>
    <property type="project" value="InterPro"/>
</dbReference>
<dbReference type="PANTHER" id="PTHR12612">
    <property type="entry name" value="NUCLEAR TRANSPORT FACTOR 2"/>
    <property type="match status" value="1"/>
</dbReference>
<keyword evidence="3" id="KW-1185">Reference proteome</keyword>
<evidence type="ECO:0000313" key="2">
    <source>
        <dbReference type="EMBL" id="EKD14144.1"/>
    </source>
</evidence>
<dbReference type="InParanoid" id="K1XNX6"/>
<dbReference type="HOGENOM" id="CLU_112120_0_0_1"/>
<dbReference type="RefSeq" id="XP_007295710.1">
    <property type="nucleotide sequence ID" value="XM_007295648.1"/>
</dbReference>
<dbReference type="STRING" id="1072389.K1XNX6"/>